<dbReference type="AlphaFoldDB" id="A0A9P7A1V5"/>
<gene>
    <name evidence="1" type="ORF">EV702DRAFT_1266847</name>
</gene>
<keyword evidence="2" id="KW-1185">Reference proteome</keyword>
<proteinExistence type="predicted"/>
<reference evidence="1" key="1">
    <citation type="journal article" date="2020" name="New Phytol.">
        <title>Comparative genomics reveals dynamic genome evolution in host specialist ectomycorrhizal fungi.</title>
        <authorList>
            <person name="Lofgren L.A."/>
            <person name="Nguyen N.H."/>
            <person name="Vilgalys R."/>
            <person name="Ruytinx J."/>
            <person name="Liao H.L."/>
            <person name="Branco S."/>
            <person name="Kuo A."/>
            <person name="LaButti K."/>
            <person name="Lipzen A."/>
            <person name="Andreopoulos W."/>
            <person name="Pangilinan J."/>
            <person name="Riley R."/>
            <person name="Hundley H."/>
            <person name="Na H."/>
            <person name="Barry K."/>
            <person name="Grigoriev I.V."/>
            <person name="Stajich J.E."/>
            <person name="Kennedy P.G."/>
        </authorList>
    </citation>
    <scope>NUCLEOTIDE SEQUENCE</scope>
    <source>
        <strain evidence="1">DOB743</strain>
    </source>
</reference>
<sequence>MSILFRLTASQSLSQFLLGIELARDDKTTWTAPCRWDIVEISPNGYGPSKATCHVGHHDVLQLLKHMRHGHGDSRIERWAATNGPSRFNAFGASDVIGSLLLDQGNRLHHYTLQRYYHFDMCMHKENGSGTPHGTLASGTLAREIFNFTSTSTVFKLYTGRNPCAAVQSYSSGAVNPSIVNLNLKHWQHKSFSPFKNPCNGFWPKEINYHLPAVDAIEWDLSVQLEMSVRKDPGLLQTFSIDLGTSALLRFAAYMLFHIHHAQGSAMVIRLLELKKMPRKSYMLVEIWPSSI</sequence>
<name>A0A9P7A1V5_9AGAM</name>
<evidence type="ECO:0000313" key="1">
    <source>
        <dbReference type="EMBL" id="KAG1779921.1"/>
    </source>
</evidence>
<evidence type="ECO:0000313" key="2">
    <source>
        <dbReference type="Proteomes" id="UP000714275"/>
    </source>
</evidence>
<protein>
    <submittedName>
        <fullName evidence="1">Uncharacterized protein</fullName>
    </submittedName>
</protein>
<organism evidence="1 2">
    <name type="scientific">Suillus placidus</name>
    <dbReference type="NCBI Taxonomy" id="48579"/>
    <lineage>
        <taxon>Eukaryota</taxon>
        <taxon>Fungi</taxon>
        <taxon>Dikarya</taxon>
        <taxon>Basidiomycota</taxon>
        <taxon>Agaricomycotina</taxon>
        <taxon>Agaricomycetes</taxon>
        <taxon>Agaricomycetidae</taxon>
        <taxon>Boletales</taxon>
        <taxon>Suillineae</taxon>
        <taxon>Suillaceae</taxon>
        <taxon>Suillus</taxon>
    </lineage>
</organism>
<comment type="caution">
    <text evidence="1">The sequence shown here is derived from an EMBL/GenBank/DDBJ whole genome shotgun (WGS) entry which is preliminary data.</text>
</comment>
<accession>A0A9P7A1V5</accession>
<dbReference type="EMBL" id="JABBWD010000010">
    <property type="protein sequence ID" value="KAG1779921.1"/>
    <property type="molecule type" value="Genomic_DNA"/>
</dbReference>
<dbReference type="Proteomes" id="UP000714275">
    <property type="component" value="Unassembled WGS sequence"/>
</dbReference>
<dbReference type="OrthoDB" id="10586461at2759"/>